<dbReference type="PANTHER" id="PTHR39474:SF1">
    <property type="entry name" value="FUNGAL SPECIFIC TRANSCRIPTION FACTOR"/>
    <property type="match status" value="1"/>
</dbReference>
<feature type="compositionally biased region" description="Polar residues" evidence="1">
    <location>
        <begin position="462"/>
        <end position="474"/>
    </location>
</feature>
<dbReference type="PANTHER" id="PTHR39474">
    <property type="entry name" value="UNNAMED PRODUCT"/>
    <property type="match status" value="1"/>
</dbReference>
<dbReference type="InterPro" id="IPR003347">
    <property type="entry name" value="JmjC_dom"/>
</dbReference>
<feature type="compositionally biased region" description="Low complexity" evidence="1">
    <location>
        <begin position="430"/>
        <end position="444"/>
    </location>
</feature>
<dbReference type="SMART" id="SM00558">
    <property type="entry name" value="JmjC"/>
    <property type="match status" value="1"/>
</dbReference>
<feature type="region of interest" description="Disordered" evidence="1">
    <location>
        <begin position="425"/>
        <end position="475"/>
    </location>
</feature>
<comment type="caution">
    <text evidence="3">The sequence shown here is derived from an EMBL/GenBank/DDBJ whole genome shotgun (WGS) entry which is preliminary data.</text>
</comment>
<reference evidence="3" key="2">
    <citation type="submission" date="2020-02" db="EMBL/GenBank/DDBJ databases">
        <authorList>
            <person name="Gilchrist C.L.M."/>
            <person name="Chooi Y.-H."/>
        </authorList>
    </citation>
    <scope>NUCLEOTIDE SEQUENCE</scope>
    <source>
        <strain evidence="3">MST-FP2251</strain>
    </source>
</reference>
<name>A0AAD4GSH0_ASPNN</name>
<dbReference type="Proteomes" id="UP001194746">
    <property type="component" value="Unassembled WGS sequence"/>
</dbReference>
<reference evidence="3" key="1">
    <citation type="journal article" date="2019" name="Beilstein J. Org. Chem.">
        <title>Nanangenines: drimane sesquiterpenoids as the dominant metabolite cohort of a novel Australian fungus, Aspergillus nanangensis.</title>
        <authorList>
            <person name="Lacey H.J."/>
            <person name="Gilchrist C.L.M."/>
            <person name="Crombie A."/>
            <person name="Kalaitzis J.A."/>
            <person name="Vuong D."/>
            <person name="Rutledge P.J."/>
            <person name="Turner P."/>
            <person name="Pitt J.I."/>
            <person name="Lacey E."/>
            <person name="Chooi Y.H."/>
            <person name="Piggott A.M."/>
        </authorList>
    </citation>
    <scope>NUCLEOTIDE SEQUENCE</scope>
    <source>
        <strain evidence="3">MST-FP2251</strain>
    </source>
</reference>
<dbReference type="Gene3D" id="2.60.120.650">
    <property type="entry name" value="Cupin"/>
    <property type="match status" value="1"/>
</dbReference>
<dbReference type="AlphaFoldDB" id="A0AAD4GSH0"/>
<feature type="domain" description="JmjC" evidence="2">
    <location>
        <begin position="159"/>
        <end position="347"/>
    </location>
</feature>
<protein>
    <recommendedName>
        <fullName evidence="2">JmjC domain-containing protein</fullName>
    </recommendedName>
</protein>
<organism evidence="3 4">
    <name type="scientific">Aspergillus nanangensis</name>
    <dbReference type="NCBI Taxonomy" id="2582783"/>
    <lineage>
        <taxon>Eukaryota</taxon>
        <taxon>Fungi</taxon>
        <taxon>Dikarya</taxon>
        <taxon>Ascomycota</taxon>
        <taxon>Pezizomycotina</taxon>
        <taxon>Eurotiomycetes</taxon>
        <taxon>Eurotiomycetidae</taxon>
        <taxon>Eurotiales</taxon>
        <taxon>Aspergillaceae</taxon>
        <taxon>Aspergillus</taxon>
        <taxon>Aspergillus subgen. Circumdati</taxon>
    </lineage>
</organism>
<proteinExistence type="predicted"/>
<accession>A0AAD4GSH0</accession>
<dbReference type="EMBL" id="VCAU01000059">
    <property type="protein sequence ID" value="KAF9887590.1"/>
    <property type="molecule type" value="Genomic_DNA"/>
</dbReference>
<dbReference type="Pfam" id="PF13621">
    <property type="entry name" value="Cupin_8"/>
    <property type="match status" value="1"/>
</dbReference>
<evidence type="ECO:0000259" key="2">
    <source>
        <dbReference type="PROSITE" id="PS51184"/>
    </source>
</evidence>
<evidence type="ECO:0000256" key="1">
    <source>
        <dbReference type="SAM" id="MobiDB-lite"/>
    </source>
</evidence>
<gene>
    <name evidence="3" type="ORF">FE257_009803</name>
</gene>
<dbReference type="PROSITE" id="PS51184">
    <property type="entry name" value="JMJC"/>
    <property type="match status" value="1"/>
</dbReference>
<dbReference type="InterPro" id="IPR041667">
    <property type="entry name" value="Cupin_8"/>
</dbReference>
<sequence length="536" mass="59841">MKFQRWHRYGSPQILCRQSHSPGQFNPPNDIIHRASFSTRNSHDSIITRHKPLGTLEKASVDYFRENHFAPELPSILPRSLFRDLPAFGRWFQSPPSAPDVAQLNLDYLGQHGSDVLVPLELTQSASFDEGGPAKSTDLSFRQLHAPLSLFLEWMRVAETQPQSSNLYLAQCQLIDLPQPLRDDFPTPDLVLQTGKGDIYDTNLWIGRPPTYTPLHRDPNPNLFVQLAGRKVVRLLAPHHGQALFASIRRQLGLSGGRDAAAIRGIEMMQGQERTLLEQAVWNDEPEGVESMSRYEGYEASLQAGDGLFIPKGWWHSIKGVGSGVTASNNLALIRSELGKKIKKEEKSIDSNNQTPLSENAIAMQMPPFRISHATLFHLIFTPLISVPVRASITRFPSQSLNRAFSVTYPECSAFHLYQHANAYSTMSTNNPDQPNQPQDNQNQELKEQSTPLALPEVGSDSKPTQLDVSNGESTAKLDHLGPLVVNQDGTLSRISNWDQMTDIEQKNTLRVLGKRNKLRMEALKSAEGAAQGQEK</sequence>
<keyword evidence="4" id="KW-1185">Reference proteome</keyword>
<dbReference type="SUPFAM" id="SSF51197">
    <property type="entry name" value="Clavaminate synthase-like"/>
    <property type="match status" value="1"/>
</dbReference>
<evidence type="ECO:0000313" key="3">
    <source>
        <dbReference type="EMBL" id="KAF9887590.1"/>
    </source>
</evidence>
<evidence type="ECO:0000313" key="4">
    <source>
        <dbReference type="Proteomes" id="UP001194746"/>
    </source>
</evidence>